<gene>
    <name evidence="1" type="ORF">GCM10009039_15220</name>
</gene>
<proteinExistence type="predicted"/>
<dbReference type="AlphaFoldDB" id="A0A830F616"/>
<protein>
    <submittedName>
        <fullName evidence="1">Uncharacterized protein</fullName>
    </submittedName>
</protein>
<keyword evidence="2" id="KW-1185">Reference proteome</keyword>
<accession>A0A830F616</accession>
<name>A0A830F616_9EURY</name>
<evidence type="ECO:0000313" key="1">
    <source>
        <dbReference type="EMBL" id="GGL57981.1"/>
    </source>
</evidence>
<dbReference type="Proteomes" id="UP000607197">
    <property type="component" value="Unassembled WGS sequence"/>
</dbReference>
<reference evidence="1" key="2">
    <citation type="submission" date="2020-09" db="EMBL/GenBank/DDBJ databases">
        <authorList>
            <person name="Sun Q."/>
            <person name="Ohkuma M."/>
        </authorList>
    </citation>
    <scope>NUCLEOTIDE SEQUENCE</scope>
    <source>
        <strain evidence="1">JCM 19596</strain>
    </source>
</reference>
<reference evidence="1" key="1">
    <citation type="journal article" date="2014" name="Int. J. Syst. Evol. Microbiol.">
        <title>Complete genome sequence of Corynebacterium casei LMG S-19264T (=DSM 44701T), isolated from a smear-ripened cheese.</title>
        <authorList>
            <consortium name="US DOE Joint Genome Institute (JGI-PGF)"/>
            <person name="Walter F."/>
            <person name="Albersmeier A."/>
            <person name="Kalinowski J."/>
            <person name="Ruckert C."/>
        </authorList>
    </citation>
    <scope>NUCLEOTIDE SEQUENCE</scope>
    <source>
        <strain evidence="1">JCM 19596</strain>
    </source>
</reference>
<comment type="caution">
    <text evidence="1">The sequence shown here is derived from an EMBL/GenBank/DDBJ whole genome shotgun (WGS) entry which is preliminary data.</text>
</comment>
<dbReference type="EMBL" id="BMPG01000002">
    <property type="protein sequence ID" value="GGL57981.1"/>
    <property type="molecule type" value="Genomic_DNA"/>
</dbReference>
<evidence type="ECO:0000313" key="2">
    <source>
        <dbReference type="Proteomes" id="UP000607197"/>
    </source>
</evidence>
<sequence length="96" mass="10132">MDAVFQVVVGASSIVTAGAAVGGARWAREAAGDARLSRRVLVGETDVESDDGLVGRVRDLEDELNAGGLDDAARVAIEQEAARLRRELVKEDVLND</sequence>
<organism evidence="1 2">
    <name type="scientific">Halocalculus aciditolerans</name>
    <dbReference type="NCBI Taxonomy" id="1383812"/>
    <lineage>
        <taxon>Archaea</taxon>
        <taxon>Methanobacteriati</taxon>
        <taxon>Methanobacteriota</taxon>
        <taxon>Stenosarchaea group</taxon>
        <taxon>Halobacteria</taxon>
        <taxon>Halobacteriales</taxon>
        <taxon>Halobacteriaceae</taxon>
        <taxon>Halocalculus</taxon>
    </lineage>
</organism>